<dbReference type="InterPro" id="IPR012341">
    <property type="entry name" value="6hp_glycosidase-like_sf"/>
</dbReference>
<keyword evidence="1" id="KW-0378">Hydrolase</keyword>
<dbReference type="OrthoDB" id="4138492at2759"/>
<dbReference type="PANTHER" id="PTHR41814:SF1">
    <property type="entry name" value="CELLULASE"/>
    <property type="match status" value="1"/>
</dbReference>
<dbReference type="InterPro" id="IPR008928">
    <property type="entry name" value="6-hairpin_glycosidase_sf"/>
</dbReference>
<dbReference type="Proteomes" id="UP000235672">
    <property type="component" value="Unassembled WGS sequence"/>
</dbReference>
<dbReference type="EMBL" id="KZ613513">
    <property type="protein sequence ID" value="PMD15513.1"/>
    <property type="molecule type" value="Genomic_DNA"/>
</dbReference>
<evidence type="ECO:0000313" key="2">
    <source>
        <dbReference type="EMBL" id="PMD15513.1"/>
    </source>
</evidence>
<gene>
    <name evidence="2" type="ORF">NA56DRAFT_650219</name>
</gene>
<sequence>MTTAVQVSNLLAQAQALVSKSWEHGVFCETLIEVMNPELSIFAPNEVDPFPDGEIPKLGKGDIEKCAALKWASSNEVGMRQSVELGPAELVKRRRGDDAAGDPASLGIPALLIGTFNHDYHTAACRQANLLLTRVPRTSKGAISHRYDVAEAWSDFVYMVPPFLAYLSVSTGEIDYLNTALTQIHLYRDELRISEGQHAGQWRHIIGPQNQDKGAWASGCGWAAMGMARVLATVMKWRTTRDWKDEQAQLKGYILELLNGALASPRDPAKMLLRNYLNDETYSGEAAGTALLAATAYRMAVLVPDYFGPDGFGGKYLAWADDGRIAVEKCIDENGLVAPVVNPLRHLQREPLDGGSPEGQCFAALMFAAYSDYLAQFKRQ</sequence>
<dbReference type="GO" id="GO:0016787">
    <property type="term" value="F:hydrolase activity"/>
    <property type="evidence" value="ECO:0007669"/>
    <property type="project" value="UniProtKB-KW"/>
</dbReference>
<evidence type="ECO:0000256" key="1">
    <source>
        <dbReference type="ARBA" id="ARBA00022801"/>
    </source>
</evidence>
<evidence type="ECO:0000313" key="3">
    <source>
        <dbReference type="Proteomes" id="UP000235672"/>
    </source>
</evidence>
<accession>A0A2J6PNB1</accession>
<dbReference type="Gene3D" id="1.50.10.10">
    <property type="match status" value="1"/>
</dbReference>
<proteinExistence type="predicted"/>
<name>A0A2J6PNB1_9HELO</name>
<dbReference type="AlphaFoldDB" id="A0A2J6PNB1"/>
<dbReference type="InterPro" id="IPR010905">
    <property type="entry name" value="Glyco_hydro_88"/>
</dbReference>
<reference evidence="2 3" key="1">
    <citation type="submission" date="2016-05" db="EMBL/GenBank/DDBJ databases">
        <title>A degradative enzymes factory behind the ericoid mycorrhizal symbiosis.</title>
        <authorList>
            <consortium name="DOE Joint Genome Institute"/>
            <person name="Martino E."/>
            <person name="Morin E."/>
            <person name="Grelet G."/>
            <person name="Kuo A."/>
            <person name="Kohler A."/>
            <person name="Daghino S."/>
            <person name="Barry K."/>
            <person name="Choi C."/>
            <person name="Cichocki N."/>
            <person name="Clum A."/>
            <person name="Copeland A."/>
            <person name="Hainaut M."/>
            <person name="Haridas S."/>
            <person name="Labutti K."/>
            <person name="Lindquist E."/>
            <person name="Lipzen A."/>
            <person name="Khouja H.-R."/>
            <person name="Murat C."/>
            <person name="Ohm R."/>
            <person name="Olson A."/>
            <person name="Spatafora J."/>
            <person name="Veneault-Fourrey C."/>
            <person name="Henrissat B."/>
            <person name="Grigoriev I."/>
            <person name="Martin F."/>
            <person name="Perotto S."/>
        </authorList>
    </citation>
    <scope>NUCLEOTIDE SEQUENCE [LARGE SCALE GENOMIC DNA]</scope>
    <source>
        <strain evidence="2 3">UAMH 7357</strain>
    </source>
</reference>
<evidence type="ECO:0008006" key="4">
    <source>
        <dbReference type="Google" id="ProtNLM"/>
    </source>
</evidence>
<organism evidence="2 3">
    <name type="scientific">Hyaloscypha hepaticicola</name>
    <dbReference type="NCBI Taxonomy" id="2082293"/>
    <lineage>
        <taxon>Eukaryota</taxon>
        <taxon>Fungi</taxon>
        <taxon>Dikarya</taxon>
        <taxon>Ascomycota</taxon>
        <taxon>Pezizomycotina</taxon>
        <taxon>Leotiomycetes</taxon>
        <taxon>Helotiales</taxon>
        <taxon>Hyaloscyphaceae</taxon>
        <taxon>Hyaloscypha</taxon>
    </lineage>
</organism>
<keyword evidence="3" id="KW-1185">Reference proteome</keyword>
<dbReference type="PANTHER" id="PTHR41814">
    <property type="entry name" value="EXPRESSED PROTEIN"/>
    <property type="match status" value="1"/>
</dbReference>
<dbReference type="Pfam" id="PF07470">
    <property type="entry name" value="Glyco_hydro_88"/>
    <property type="match status" value="1"/>
</dbReference>
<dbReference type="GO" id="GO:0005975">
    <property type="term" value="P:carbohydrate metabolic process"/>
    <property type="evidence" value="ECO:0007669"/>
    <property type="project" value="InterPro"/>
</dbReference>
<dbReference type="SUPFAM" id="SSF48208">
    <property type="entry name" value="Six-hairpin glycosidases"/>
    <property type="match status" value="1"/>
</dbReference>
<protein>
    <recommendedName>
        <fullName evidence="4">Six-hairpin glycosidase</fullName>
    </recommendedName>
</protein>